<evidence type="ECO:0000313" key="9">
    <source>
        <dbReference type="EMBL" id="OIW32033.1"/>
    </source>
</evidence>
<evidence type="ECO:0000256" key="7">
    <source>
        <dbReference type="RuleBase" id="RU003693"/>
    </source>
</evidence>
<accession>A0A1J7JFC5</accession>
<dbReference type="InterPro" id="IPR004839">
    <property type="entry name" value="Aminotransferase_I/II_large"/>
</dbReference>
<comment type="similarity">
    <text evidence="2 7">Belongs to the class-II pyridoxal-phosphate-dependent aminotransferase family.</text>
</comment>
<dbReference type="Gene3D" id="3.90.1150.10">
    <property type="entry name" value="Aspartate Aminotransferase, domain 1"/>
    <property type="match status" value="1"/>
</dbReference>
<dbReference type="EC" id="2.3.1.50" evidence="3"/>
<evidence type="ECO:0000313" key="10">
    <source>
        <dbReference type="Proteomes" id="UP000182658"/>
    </source>
</evidence>
<dbReference type="EMBL" id="KV875095">
    <property type="protein sequence ID" value="OIW32033.1"/>
    <property type="molecule type" value="Genomic_DNA"/>
</dbReference>
<evidence type="ECO:0000256" key="3">
    <source>
        <dbReference type="ARBA" id="ARBA00013220"/>
    </source>
</evidence>
<protein>
    <recommendedName>
        <fullName evidence="3">serine C-palmitoyltransferase</fullName>
        <ecNumber evidence="3">2.3.1.50</ecNumber>
    </recommendedName>
</protein>
<dbReference type="OrthoDB" id="5239499at2759"/>
<dbReference type="STRING" id="1408157.A0A1J7JFC5"/>
<keyword evidence="10" id="KW-1185">Reference proteome</keyword>
<dbReference type="Gene3D" id="3.40.640.10">
    <property type="entry name" value="Type I PLP-dependent aspartate aminotransferase-like (Major domain)"/>
    <property type="match status" value="2"/>
</dbReference>
<feature type="domain" description="Aminotransferase class I/classII large" evidence="8">
    <location>
        <begin position="26"/>
        <end position="247"/>
    </location>
</feature>
<keyword evidence="4 9" id="KW-0808">Transferase</keyword>
<dbReference type="InterPro" id="IPR015424">
    <property type="entry name" value="PyrdxlP-dep_Trfase"/>
</dbReference>
<comment type="cofactor">
    <cofactor evidence="1 7">
        <name>pyridoxal 5'-phosphate</name>
        <dbReference type="ChEBI" id="CHEBI:597326"/>
    </cofactor>
</comment>
<dbReference type="PROSITE" id="PS00599">
    <property type="entry name" value="AA_TRANSFER_CLASS_2"/>
    <property type="match status" value="1"/>
</dbReference>
<reference evidence="9 10" key="1">
    <citation type="submission" date="2016-10" db="EMBL/GenBank/DDBJ databases">
        <title>Draft genome sequence of Coniochaeta ligniaria NRRL30616, a lignocellulolytic fungus for bioabatement of inhibitors in plant biomass hydrolysates.</title>
        <authorList>
            <consortium name="DOE Joint Genome Institute"/>
            <person name="Jimenez D.J."/>
            <person name="Hector R.E."/>
            <person name="Riley R."/>
            <person name="Sun H."/>
            <person name="Grigoriev I.V."/>
            <person name="Van Elsas J.D."/>
            <person name="Nichols N.N."/>
        </authorList>
    </citation>
    <scope>NUCLEOTIDE SEQUENCE [LARGE SCALE GENOMIC DNA]</scope>
    <source>
        <strain evidence="9 10">NRRL 30616</strain>
    </source>
</reference>
<dbReference type="InterPro" id="IPR015421">
    <property type="entry name" value="PyrdxlP-dep_Trfase_major"/>
</dbReference>
<dbReference type="InParanoid" id="A0A1J7JFC5"/>
<sequence>MGIFNLSTHGYPWVGNLWHYGRCDQVIVAIEGLYSMEADVPPLDDLHRLKELYNFTLFCDEAHSLLSIGTTGRGCLEYWNDKHPHSQVPSDLIDIRTATLSKAIGGIGGMIAGKDKFAPAIRSHINQLRQQGGETLGSSTMVQAMWVLGQTTLVARRLRRLADMSRFCRAELARFRIPVWGDEGTPMLPVYTGRPSYAARLSYVARGYGLLASPVVTPAVPYWGGRVRINLSAEHTDEDVNKLIDAVVRGSADLGLCNAKGVERRLYNRMYSCSDVQPAQEEAEASATYDKIRDLILRSAESLEPERSKSLSLFTSRCGASIIDIGVEAQRHFGLGSGGSRWISGTFPPHLRVESLISKITGMSDCLTYPDSHIGLASTIAALCRPVNGFRRHYVLLPDDLPRAVSDGFTLAPPRDRPNRRSFPDIPGLHTLLSQLSTTHAKTYFTIYLRAPTPESLPSLRDVLRTLAKDKPRKSGMTVLIHSPHCIPQDAEFLKFAQHPNTELLVFGSFHETMGLTGAYVAGSTGLIQELRFTSRGYMYTTSPQPFVMDMVRATLEKWTADADGEGERALWLDGR</sequence>
<proteinExistence type="inferred from homology"/>
<evidence type="ECO:0000256" key="4">
    <source>
        <dbReference type="ARBA" id="ARBA00022679"/>
    </source>
</evidence>
<name>A0A1J7JFC5_9PEZI</name>
<keyword evidence="5 7" id="KW-0663">Pyridoxal phosphate</keyword>
<dbReference type="InterPro" id="IPR001917">
    <property type="entry name" value="Aminotrans_II_pyridoxalP_BS"/>
</dbReference>
<comment type="catalytic activity">
    <reaction evidence="6">
        <text>L-serine + hexadecanoyl-CoA + H(+) = 3-oxosphinganine + CO2 + CoA</text>
        <dbReference type="Rhea" id="RHEA:14761"/>
        <dbReference type="ChEBI" id="CHEBI:15378"/>
        <dbReference type="ChEBI" id="CHEBI:16526"/>
        <dbReference type="ChEBI" id="CHEBI:33384"/>
        <dbReference type="ChEBI" id="CHEBI:57287"/>
        <dbReference type="ChEBI" id="CHEBI:57379"/>
        <dbReference type="ChEBI" id="CHEBI:58299"/>
        <dbReference type="EC" id="2.3.1.50"/>
    </reaction>
</comment>
<dbReference type="AlphaFoldDB" id="A0A1J7JFC5"/>
<dbReference type="InterPro" id="IPR050087">
    <property type="entry name" value="AON_synthase_class-II"/>
</dbReference>
<organism evidence="9 10">
    <name type="scientific">Coniochaeta ligniaria NRRL 30616</name>
    <dbReference type="NCBI Taxonomy" id="1408157"/>
    <lineage>
        <taxon>Eukaryota</taxon>
        <taxon>Fungi</taxon>
        <taxon>Dikarya</taxon>
        <taxon>Ascomycota</taxon>
        <taxon>Pezizomycotina</taxon>
        <taxon>Sordariomycetes</taxon>
        <taxon>Sordariomycetidae</taxon>
        <taxon>Coniochaetales</taxon>
        <taxon>Coniochaetaceae</taxon>
        <taxon>Coniochaeta</taxon>
    </lineage>
</organism>
<dbReference type="PANTHER" id="PTHR13693">
    <property type="entry name" value="CLASS II AMINOTRANSFERASE/8-AMINO-7-OXONONANOATE SYNTHASE"/>
    <property type="match status" value="1"/>
</dbReference>
<dbReference type="Pfam" id="PF00155">
    <property type="entry name" value="Aminotran_1_2"/>
    <property type="match status" value="1"/>
</dbReference>
<dbReference type="GO" id="GO:0016740">
    <property type="term" value="F:transferase activity"/>
    <property type="evidence" value="ECO:0007669"/>
    <property type="project" value="UniProtKB-KW"/>
</dbReference>
<evidence type="ECO:0000256" key="5">
    <source>
        <dbReference type="ARBA" id="ARBA00022898"/>
    </source>
</evidence>
<evidence type="ECO:0000256" key="6">
    <source>
        <dbReference type="ARBA" id="ARBA00048528"/>
    </source>
</evidence>
<dbReference type="SUPFAM" id="SSF53383">
    <property type="entry name" value="PLP-dependent transferases"/>
    <property type="match status" value="2"/>
</dbReference>
<dbReference type="PANTHER" id="PTHR13693:SF3">
    <property type="entry name" value="LD36009P"/>
    <property type="match status" value="1"/>
</dbReference>
<gene>
    <name evidence="9" type="ORF">CONLIGDRAFT_612335</name>
</gene>
<evidence type="ECO:0000259" key="8">
    <source>
        <dbReference type="Pfam" id="PF00155"/>
    </source>
</evidence>
<evidence type="ECO:0000256" key="2">
    <source>
        <dbReference type="ARBA" id="ARBA00008392"/>
    </source>
</evidence>
<dbReference type="InterPro" id="IPR015422">
    <property type="entry name" value="PyrdxlP-dep_Trfase_small"/>
</dbReference>
<evidence type="ECO:0000256" key="1">
    <source>
        <dbReference type="ARBA" id="ARBA00001933"/>
    </source>
</evidence>
<dbReference type="GO" id="GO:0030170">
    <property type="term" value="F:pyridoxal phosphate binding"/>
    <property type="evidence" value="ECO:0007669"/>
    <property type="project" value="InterPro"/>
</dbReference>
<dbReference type="Proteomes" id="UP000182658">
    <property type="component" value="Unassembled WGS sequence"/>
</dbReference>